<proteinExistence type="predicted"/>
<accession>A0A6N9JG27</accession>
<dbReference type="InterPro" id="IPR049945">
    <property type="entry name" value="AAA_22"/>
</dbReference>
<dbReference type="GO" id="GO:0016887">
    <property type="term" value="F:ATP hydrolysis activity"/>
    <property type="evidence" value="ECO:0007669"/>
    <property type="project" value="InterPro"/>
</dbReference>
<dbReference type="Pfam" id="PF13401">
    <property type="entry name" value="AAA_22"/>
    <property type="match status" value="1"/>
</dbReference>
<feature type="domain" description="ORC1/DEAH AAA+ ATPase" evidence="1">
    <location>
        <begin position="48"/>
        <end position="192"/>
    </location>
</feature>
<dbReference type="AlphaFoldDB" id="A0A6N9JG27"/>
<evidence type="ECO:0000313" key="2">
    <source>
        <dbReference type="EMBL" id="MZJ38431.1"/>
    </source>
</evidence>
<dbReference type="Pfam" id="PF13412">
    <property type="entry name" value="HTH_24"/>
    <property type="match status" value="1"/>
</dbReference>
<dbReference type="InterPro" id="IPR027417">
    <property type="entry name" value="P-loop_NTPase"/>
</dbReference>
<dbReference type="Gene3D" id="3.40.50.300">
    <property type="entry name" value="P-loop containing nucleotide triphosphate hydrolases"/>
    <property type="match status" value="1"/>
</dbReference>
<dbReference type="EMBL" id="WWSR01000001">
    <property type="protein sequence ID" value="MZJ38431.1"/>
    <property type="molecule type" value="Genomic_DNA"/>
</dbReference>
<organism evidence="2 3">
    <name type="scientific">Collinsella aerofaciens</name>
    <dbReference type="NCBI Taxonomy" id="74426"/>
    <lineage>
        <taxon>Bacteria</taxon>
        <taxon>Bacillati</taxon>
        <taxon>Actinomycetota</taxon>
        <taxon>Coriobacteriia</taxon>
        <taxon>Coriobacteriales</taxon>
        <taxon>Coriobacteriaceae</taxon>
        <taxon>Collinsella</taxon>
    </lineage>
</organism>
<dbReference type="SUPFAM" id="SSF52540">
    <property type="entry name" value="P-loop containing nucleoside triphosphate hydrolases"/>
    <property type="match status" value="1"/>
</dbReference>
<gene>
    <name evidence="2" type="ORF">GT464_00455</name>
</gene>
<protein>
    <submittedName>
        <fullName evidence="2">AAA family ATPase</fullName>
    </submittedName>
</protein>
<evidence type="ECO:0000259" key="1">
    <source>
        <dbReference type="Pfam" id="PF13401"/>
    </source>
</evidence>
<evidence type="ECO:0000313" key="3">
    <source>
        <dbReference type="Proteomes" id="UP000469380"/>
    </source>
</evidence>
<dbReference type="PANTHER" id="PTHR34301">
    <property type="entry name" value="DNA-BINDING PROTEIN-RELATED"/>
    <property type="match status" value="1"/>
</dbReference>
<dbReference type="PANTHER" id="PTHR34301:SF8">
    <property type="entry name" value="ATPASE DOMAIN-CONTAINING PROTEIN"/>
    <property type="match status" value="1"/>
</dbReference>
<dbReference type="Proteomes" id="UP000469380">
    <property type="component" value="Unassembled WGS sequence"/>
</dbReference>
<name>A0A6N9JG27_9ACTN</name>
<comment type="caution">
    <text evidence="2">The sequence shown here is derived from an EMBL/GenBank/DDBJ whole genome shotgun (WGS) entry which is preliminary data.</text>
</comment>
<sequence length="371" mass="40460">MAAATAYRQANPFTPMFGRVPAYMAGREQIIDDMVLAFESADSDPNLCSIFYGARGTGKTALLAYLSYRAQQEGWITANVTASDGMLEDILQRLNESAAHLIEKPASRRVNSVGIASIGSMSWENVDIEFEGANWRTKMNALFAQLEATGTGVLIAVDEVDASFAQMTELVTTYQHFVSENKKVALLMAGLPFRVLALLTGKSTSFLRRAAQHSLGSISPTEVKEAFRLTIEDGGKSISDEAVDRAAEAIDGFPFMFQLVGYRAWNASRQAAEVSLEDVERGAKLAQEELESRVFASTAAELSQGDLDFLRAMNPEGTTTRQELAARLKKSSGSISTYKKRLIEAGVIEEPLQGRFEFALPGFGRYVASLC</sequence>
<reference evidence="2 3" key="1">
    <citation type="journal article" date="2019" name="Nat. Med.">
        <title>A library of human gut bacterial isolates paired with longitudinal multiomics data enables mechanistic microbiome research.</title>
        <authorList>
            <person name="Poyet M."/>
            <person name="Groussin M."/>
            <person name="Gibbons S.M."/>
            <person name="Avila-Pacheco J."/>
            <person name="Jiang X."/>
            <person name="Kearney S.M."/>
            <person name="Perrotta A.R."/>
            <person name="Berdy B."/>
            <person name="Zhao S."/>
            <person name="Lieberman T.D."/>
            <person name="Swanson P.K."/>
            <person name="Smith M."/>
            <person name="Roesemann S."/>
            <person name="Alexander J.E."/>
            <person name="Rich S.A."/>
            <person name="Livny J."/>
            <person name="Vlamakis H."/>
            <person name="Clish C."/>
            <person name="Bullock K."/>
            <person name="Deik A."/>
            <person name="Scott J."/>
            <person name="Pierce K.A."/>
            <person name="Xavier R.J."/>
            <person name="Alm E.J."/>
        </authorList>
    </citation>
    <scope>NUCLEOTIDE SEQUENCE [LARGE SCALE GENOMIC DNA]</scope>
    <source>
        <strain evidence="2 3">BIOML-A20</strain>
    </source>
</reference>